<sequence length="418" mass="46918">MLKILFYGQSISTPDWTDRAMATLRAAYPNVRFDYRNLALGGWNAVILERAAARDVEDVYPDLIVFHVYGDHRAYGRIIQTFRRKTAADIIVQTDHVVNPVEPLCDTGLHLRWSPLPGCKGHVWFKQNQWDDYMSGRRLPELATRYNLAVEPRRARWNAYLSAHHLAPRALLADQIHPNERGWSLMASLFATWFEKIVSTPTFAKPDPVQVRSLAPPRPGIPTSYAFDGNRIELLADGPLDGRMTVTVDGRPPEAWDGCWQNSRVSPLPNMPDWPALKQVTVDPSVRRVNRWRLRVSGLSPDQTQFAFALTDANGPEGTGRSDALFTSNGGDVRIDPQDWMIGLARRIFGTSVPDGATFTFERRFVCGDQPPVPLSAESVEQRHVITTGLANAHHVATITLADDAPPVREVRAYRPSL</sequence>
<gene>
    <name evidence="1" type="ORF">GGQ96_001141</name>
</gene>
<organism evidence="1 2">
    <name type="scientific">Sphingomonas abaci</name>
    <dbReference type="NCBI Taxonomy" id="237611"/>
    <lineage>
        <taxon>Bacteria</taxon>
        <taxon>Pseudomonadati</taxon>
        <taxon>Pseudomonadota</taxon>
        <taxon>Alphaproteobacteria</taxon>
        <taxon>Sphingomonadales</taxon>
        <taxon>Sphingomonadaceae</taxon>
        <taxon>Sphingomonas</taxon>
    </lineage>
</organism>
<dbReference type="Proteomes" id="UP000574769">
    <property type="component" value="Unassembled WGS sequence"/>
</dbReference>
<proteinExistence type="predicted"/>
<evidence type="ECO:0000313" key="2">
    <source>
        <dbReference type="Proteomes" id="UP000574769"/>
    </source>
</evidence>
<reference evidence="1 2" key="1">
    <citation type="submission" date="2020-08" db="EMBL/GenBank/DDBJ databases">
        <title>Genomic Encyclopedia of Type Strains, Phase IV (KMG-IV): sequencing the most valuable type-strain genomes for metagenomic binning, comparative biology and taxonomic classification.</title>
        <authorList>
            <person name="Goeker M."/>
        </authorList>
    </citation>
    <scope>NUCLEOTIDE SEQUENCE [LARGE SCALE GENOMIC DNA]</scope>
    <source>
        <strain evidence="1 2">DSM 15867</strain>
    </source>
</reference>
<dbReference type="InterPro" id="IPR036514">
    <property type="entry name" value="SGNH_hydro_sf"/>
</dbReference>
<accession>A0A7W7AHN7</accession>
<evidence type="ECO:0008006" key="3">
    <source>
        <dbReference type="Google" id="ProtNLM"/>
    </source>
</evidence>
<dbReference type="SUPFAM" id="SSF52266">
    <property type="entry name" value="SGNH hydrolase"/>
    <property type="match status" value="1"/>
</dbReference>
<dbReference type="EMBL" id="JACHNY010000002">
    <property type="protein sequence ID" value="MBB4617021.1"/>
    <property type="molecule type" value="Genomic_DNA"/>
</dbReference>
<name>A0A7W7AHN7_9SPHN</name>
<protein>
    <recommendedName>
        <fullName evidence="3">SGNH/GDSL hydrolase family protein</fullName>
    </recommendedName>
</protein>
<dbReference type="Gene3D" id="3.40.50.1110">
    <property type="entry name" value="SGNH hydrolase"/>
    <property type="match status" value="1"/>
</dbReference>
<dbReference type="GO" id="GO:0016788">
    <property type="term" value="F:hydrolase activity, acting on ester bonds"/>
    <property type="evidence" value="ECO:0007669"/>
    <property type="project" value="UniProtKB-ARBA"/>
</dbReference>
<comment type="caution">
    <text evidence="1">The sequence shown here is derived from an EMBL/GenBank/DDBJ whole genome shotgun (WGS) entry which is preliminary data.</text>
</comment>
<dbReference type="AlphaFoldDB" id="A0A7W7AHN7"/>
<keyword evidence="2" id="KW-1185">Reference proteome</keyword>
<evidence type="ECO:0000313" key="1">
    <source>
        <dbReference type="EMBL" id="MBB4617021.1"/>
    </source>
</evidence>
<dbReference type="RefSeq" id="WP_184112511.1">
    <property type="nucleotide sequence ID" value="NZ_JACHNY010000002.1"/>
</dbReference>